<protein>
    <submittedName>
        <fullName evidence="1">BrnA antitoxin family protein</fullName>
    </submittedName>
</protein>
<evidence type="ECO:0000313" key="1">
    <source>
        <dbReference type="EMBL" id="MFC0243341.1"/>
    </source>
</evidence>
<accession>A0ABV6EYM4</accession>
<gene>
    <name evidence="1" type="ORF">ACFFJ6_22840</name>
</gene>
<reference evidence="1 2" key="1">
    <citation type="submission" date="2024-09" db="EMBL/GenBank/DDBJ databases">
        <authorList>
            <person name="Sun Q."/>
            <person name="Mori K."/>
        </authorList>
    </citation>
    <scope>NUCLEOTIDE SEQUENCE [LARGE SCALE GENOMIC DNA]</scope>
    <source>
        <strain evidence="1 2">KCTC 23279</strain>
    </source>
</reference>
<comment type="caution">
    <text evidence="1">The sequence shown here is derived from an EMBL/GenBank/DDBJ whole genome shotgun (WGS) entry which is preliminary data.</text>
</comment>
<dbReference type="Pfam" id="PF14384">
    <property type="entry name" value="BrnA_antitoxin"/>
    <property type="match status" value="1"/>
</dbReference>
<dbReference type="Proteomes" id="UP001589775">
    <property type="component" value="Unassembled WGS sequence"/>
</dbReference>
<name>A0ABV6EYM4_9BRAD</name>
<keyword evidence="2" id="KW-1185">Reference proteome</keyword>
<sequence length="79" mass="8976">MTDDPDDAPELLDEFFRTGEIRVDGKIVRRGRPPLGEQPKSSVTLRLDADVLEAYRALGRGWQSQINADLRKVRKLKKA</sequence>
<evidence type="ECO:0000313" key="2">
    <source>
        <dbReference type="Proteomes" id="UP001589775"/>
    </source>
</evidence>
<organism evidence="1 2">
    <name type="scientific">Rhodopseudomonas telluris</name>
    <dbReference type="NCBI Taxonomy" id="644215"/>
    <lineage>
        <taxon>Bacteria</taxon>
        <taxon>Pseudomonadati</taxon>
        <taxon>Pseudomonadota</taxon>
        <taxon>Alphaproteobacteria</taxon>
        <taxon>Hyphomicrobiales</taxon>
        <taxon>Nitrobacteraceae</taxon>
        <taxon>Rhodopseudomonas</taxon>
    </lineage>
</organism>
<proteinExistence type="predicted"/>
<dbReference type="RefSeq" id="WP_378392138.1">
    <property type="nucleotide sequence ID" value="NZ_JBHLWM010000008.1"/>
</dbReference>
<dbReference type="InterPro" id="IPR025528">
    <property type="entry name" value="BrnA_antitoxin"/>
</dbReference>
<dbReference type="EMBL" id="JBHLWM010000008">
    <property type="protein sequence ID" value="MFC0243341.1"/>
    <property type="molecule type" value="Genomic_DNA"/>
</dbReference>